<evidence type="ECO:0000256" key="4">
    <source>
        <dbReference type="ARBA" id="ARBA00022723"/>
    </source>
</evidence>
<comment type="PTM">
    <text evidence="11">The Fe-S cluster can be nitrosylated by nitric oxide (NO).</text>
</comment>
<keyword evidence="10 11" id="KW-0804">Transcription</keyword>
<evidence type="ECO:0000256" key="1">
    <source>
        <dbReference type="ARBA" id="ARBA00004496"/>
    </source>
</evidence>
<dbReference type="AlphaFoldDB" id="A0A4R5PE12"/>
<dbReference type="GO" id="GO:0035731">
    <property type="term" value="F:dinitrosyl-iron complex binding"/>
    <property type="evidence" value="ECO:0007669"/>
    <property type="project" value="UniProtKB-UniRule"/>
</dbReference>
<feature type="domain" description="4Fe-4S Wbl-type" evidence="12">
    <location>
        <begin position="49"/>
        <end position="106"/>
    </location>
</feature>
<protein>
    <recommendedName>
        <fullName evidence="11">Transcriptional regulator WhiB</fullName>
    </recommendedName>
</protein>
<keyword evidence="9 11" id="KW-1015">Disulfide bond</keyword>
<keyword evidence="7 11" id="KW-0805">Transcription regulation</keyword>
<comment type="function">
    <text evidence="11">Acts as a transcriptional regulator. Probably redox-responsive. The apo- but not holo-form probably binds DNA.</text>
</comment>
<dbReference type="GO" id="GO:0045454">
    <property type="term" value="P:cell redox homeostasis"/>
    <property type="evidence" value="ECO:0007669"/>
    <property type="project" value="TreeGrafter"/>
</dbReference>
<keyword evidence="3 11" id="KW-0004">4Fe-4S</keyword>
<evidence type="ECO:0000256" key="5">
    <source>
        <dbReference type="ARBA" id="ARBA00023004"/>
    </source>
</evidence>
<reference evidence="13 14" key="1">
    <citation type="journal article" date="2019" name="Sci. Rep.">
        <title>Extended insight into the Mycobacterium chelonae-abscessus complex through whole genome sequencing of Mycobacterium salmoniphilum outbreak and Mycobacterium salmoniphilum-like strains.</title>
        <authorList>
            <person name="Behra P.R.K."/>
            <person name="Das S."/>
            <person name="Pettersson B.M.F."/>
            <person name="Shirreff L."/>
            <person name="DuCote T."/>
            <person name="Jacobsson K.G."/>
            <person name="Ennis D.G."/>
            <person name="Kirsebom L.A."/>
        </authorList>
    </citation>
    <scope>NUCLEOTIDE SEQUENCE [LARGE SCALE GENOMIC DNA]</scope>
    <source>
        <strain evidence="13 14">DSM 45524</strain>
    </source>
</reference>
<comment type="cofactor">
    <cofactor evidence="11">
        <name>[4Fe-4S] cluster</name>
        <dbReference type="ChEBI" id="CHEBI:49883"/>
    </cofactor>
    <text evidence="11">Binds 1 [4Fe-4S] cluster per subunit. Following nitrosylation of the [4Fe-4S] cluster binds 1 [4Fe-8(NO)] cluster per subunit.</text>
</comment>
<evidence type="ECO:0000256" key="11">
    <source>
        <dbReference type="HAMAP-Rule" id="MF_01479"/>
    </source>
</evidence>
<sequence>MSHTQPGTPENKWAISRRIAARQPTHALVKRLQDCAKPAREIDWQERGLCRQTDPRLFFPLLGEGVREAKKICGGCEVKDMCLEYALQRDEAYGVWGGYSTTERAQIKQSRQLGGAA</sequence>
<keyword evidence="5 11" id="KW-0408">Iron</keyword>
<dbReference type="InterPro" id="IPR034768">
    <property type="entry name" value="4FE4S_WBL"/>
</dbReference>
<dbReference type="GO" id="GO:0003677">
    <property type="term" value="F:DNA binding"/>
    <property type="evidence" value="ECO:0007669"/>
    <property type="project" value="UniProtKB-UniRule"/>
</dbReference>
<feature type="binding site" evidence="11">
    <location>
        <position position="76"/>
    </location>
    <ligand>
        <name>[4Fe-4S] cluster</name>
        <dbReference type="ChEBI" id="CHEBI:49883"/>
    </ligand>
</feature>
<name>A0A4R5PE12_9MYCO</name>
<dbReference type="HAMAP" id="MF_01479">
    <property type="entry name" value="WhiB"/>
    <property type="match status" value="1"/>
</dbReference>
<evidence type="ECO:0000256" key="2">
    <source>
        <dbReference type="ARBA" id="ARBA00006597"/>
    </source>
</evidence>
<evidence type="ECO:0000256" key="10">
    <source>
        <dbReference type="ARBA" id="ARBA00023163"/>
    </source>
</evidence>
<evidence type="ECO:0000256" key="3">
    <source>
        <dbReference type="ARBA" id="ARBA00022485"/>
    </source>
</evidence>
<evidence type="ECO:0000259" key="12">
    <source>
        <dbReference type="PROSITE" id="PS51674"/>
    </source>
</evidence>
<evidence type="ECO:0000256" key="7">
    <source>
        <dbReference type="ARBA" id="ARBA00023015"/>
    </source>
</evidence>
<dbReference type="GO" id="GO:0046872">
    <property type="term" value="F:metal ion binding"/>
    <property type="evidence" value="ECO:0007669"/>
    <property type="project" value="UniProtKB-KW"/>
</dbReference>
<feature type="binding site" evidence="11">
    <location>
        <position position="82"/>
    </location>
    <ligand>
        <name>[4Fe-4S] cluster</name>
        <dbReference type="ChEBI" id="CHEBI:49883"/>
    </ligand>
</feature>
<dbReference type="PANTHER" id="PTHR38839:SF4">
    <property type="entry name" value="TRANSCRIPTIONAL REGULATOR WHIB"/>
    <property type="match status" value="1"/>
</dbReference>
<evidence type="ECO:0000256" key="8">
    <source>
        <dbReference type="ARBA" id="ARBA00023125"/>
    </source>
</evidence>
<evidence type="ECO:0000313" key="13">
    <source>
        <dbReference type="EMBL" id="TDH23179.1"/>
    </source>
</evidence>
<dbReference type="InterPro" id="IPR003482">
    <property type="entry name" value="Whib"/>
</dbReference>
<dbReference type="GO" id="GO:0047134">
    <property type="term" value="F:protein-disulfide reductase [NAD(P)H] activity"/>
    <property type="evidence" value="ECO:0007669"/>
    <property type="project" value="TreeGrafter"/>
</dbReference>
<evidence type="ECO:0000313" key="14">
    <source>
        <dbReference type="Proteomes" id="UP000295627"/>
    </source>
</evidence>
<comment type="PTM">
    <text evidence="11">Upon Fe-S cluster removal intramolecular disulfide bonds are formed.</text>
</comment>
<keyword evidence="6 11" id="KW-0411">Iron-sulfur</keyword>
<feature type="binding site" evidence="11">
    <location>
        <position position="50"/>
    </location>
    <ligand>
        <name>[4Fe-4S] cluster</name>
        <dbReference type="ChEBI" id="CHEBI:49883"/>
    </ligand>
</feature>
<comment type="subcellular location">
    <subcellularLocation>
        <location evidence="1 11">Cytoplasm</location>
    </subcellularLocation>
</comment>
<keyword evidence="8 11" id="KW-0238">DNA-binding</keyword>
<gene>
    <name evidence="11" type="primary">whiB</name>
    <name evidence="13" type="ORF">EJ571_06900</name>
</gene>
<keyword evidence="4 11" id="KW-0479">Metal-binding</keyword>
<comment type="similarity">
    <text evidence="2 11">Belongs to the WhiB family.</text>
</comment>
<dbReference type="GO" id="GO:0045892">
    <property type="term" value="P:negative regulation of DNA-templated transcription"/>
    <property type="evidence" value="ECO:0007669"/>
    <property type="project" value="TreeGrafter"/>
</dbReference>
<dbReference type="EMBL" id="RXLR01000013">
    <property type="protein sequence ID" value="TDH23179.1"/>
    <property type="molecule type" value="Genomic_DNA"/>
</dbReference>
<organism evidence="13 14">
    <name type="scientific">Mycobacteroides franklinii</name>
    <dbReference type="NCBI Taxonomy" id="948102"/>
    <lineage>
        <taxon>Bacteria</taxon>
        <taxon>Bacillati</taxon>
        <taxon>Actinomycetota</taxon>
        <taxon>Actinomycetes</taxon>
        <taxon>Mycobacteriales</taxon>
        <taxon>Mycobacteriaceae</taxon>
        <taxon>Mycobacteroides</taxon>
    </lineage>
</organism>
<keyword evidence="11" id="KW-0963">Cytoplasm</keyword>
<accession>A0A4R5PE12</accession>
<feature type="binding site" evidence="11">
    <location>
        <position position="73"/>
    </location>
    <ligand>
        <name>[4Fe-4S] cluster</name>
        <dbReference type="ChEBI" id="CHEBI:49883"/>
    </ligand>
</feature>
<dbReference type="RefSeq" id="WP_078335989.1">
    <property type="nucleotide sequence ID" value="NZ_MAFQ01000014.1"/>
</dbReference>
<dbReference type="GO" id="GO:0005737">
    <property type="term" value="C:cytoplasm"/>
    <property type="evidence" value="ECO:0007669"/>
    <property type="project" value="UniProtKB-SubCell"/>
</dbReference>
<dbReference type="PANTHER" id="PTHR38839">
    <property type="entry name" value="TRANSCRIPTIONAL REGULATOR WHID-RELATED"/>
    <property type="match status" value="1"/>
</dbReference>
<evidence type="ECO:0000256" key="9">
    <source>
        <dbReference type="ARBA" id="ARBA00023157"/>
    </source>
</evidence>
<dbReference type="GO" id="GO:0051539">
    <property type="term" value="F:4 iron, 4 sulfur cluster binding"/>
    <property type="evidence" value="ECO:0007669"/>
    <property type="project" value="UniProtKB-UniRule"/>
</dbReference>
<dbReference type="Proteomes" id="UP000295627">
    <property type="component" value="Unassembled WGS sequence"/>
</dbReference>
<evidence type="ECO:0000256" key="6">
    <source>
        <dbReference type="ARBA" id="ARBA00023014"/>
    </source>
</evidence>
<dbReference type="Pfam" id="PF02467">
    <property type="entry name" value="Whib"/>
    <property type="match status" value="1"/>
</dbReference>
<dbReference type="PROSITE" id="PS51674">
    <property type="entry name" value="4FE4S_WBL"/>
    <property type="match status" value="1"/>
</dbReference>
<comment type="caution">
    <text evidence="13">The sequence shown here is derived from an EMBL/GenBank/DDBJ whole genome shotgun (WGS) entry which is preliminary data.</text>
</comment>
<proteinExistence type="inferred from homology"/>